<dbReference type="GO" id="GO:0046872">
    <property type="term" value="F:metal ion binding"/>
    <property type="evidence" value="ECO:0007669"/>
    <property type="project" value="UniProtKB-KW"/>
</dbReference>
<dbReference type="OrthoDB" id="9800565at2"/>
<dbReference type="RefSeq" id="WP_073389982.1">
    <property type="nucleotide sequence ID" value="NZ_FQXK01000043.1"/>
</dbReference>
<comment type="cofactor">
    <cofactor evidence="2">
        <name>a divalent metal cation</name>
        <dbReference type="ChEBI" id="CHEBI:60240"/>
    </cofactor>
</comment>
<keyword evidence="5" id="KW-1185">Reference proteome</keyword>
<name>A0A1M6EFQ9_BUTFI</name>
<evidence type="ECO:0000259" key="3">
    <source>
        <dbReference type="Pfam" id="PF12850"/>
    </source>
</evidence>
<evidence type="ECO:0000313" key="4">
    <source>
        <dbReference type="EMBL" id="SHI84219.1"/>
    </source>
</evidence>
<sequence length="167" mass="18888">MIKAIVFSDSHGQQAYMKQKIKDESPFDVLIHAGDLEDTLEGVLGPVDYHTHIVKGNCDYGRDVPLEKIFKLGGRTVLLLHGHSCNNTHCHPGMDMNRMVYYAQSKGCDMLIYGHTHIPHYEVLDDGFIILNPGSISLPRQSDMKKMYAVLEVEDKEVTVTHKSYEN</sequence>
<accession>A0A1M6EFQ9</accession>
<dbReference type="PANTHER" id="PTHR11124">
    <property type="entry name" value="VACUOLAR SORTING PROTEIN VPS29"/>
    <property type="match status" value="1"/>
</dbReference>
<dbReference type="InterPro" id="IPR000979">
    <property type="entry name" value="Phosphodiesterase_MJ0936/Vps29"/>
</dbReference>
<keyword evidence="2" id="KW-0479">Metal-binding</keyword>
<evidence type="ECO:0000256" key="1">
    <source>
        <dbReference type="ARBA" id="ARBA00008950"/>
    </source>
</evidence>
<dbReference type="SUPFAM" id="SSF56300">
    <property type="entry name" value="Metallo-dependent phosphatases"/>
    <property type="match status" value="1"/>
</dbReference>
<dbReference type="InterPro" id="IPR024654">
    <property type="entry name" value="Calcineurin-like_PHP_lpxH"/>
</dbReference>
<dbReference type="Pfam" id="PF12850">
    <property type="entry name" value="Metallophos_2"/>
    <property type="match status" value="1"/>
</dbReference>
<dbReference type="NCBIfam" id="TIGR00040">
    <property type="entry name" value="yfcE"/>
    <property type="match status" value="1"/>
</dbReference>
<dbReference type="STRING" id="1121131.SAMN02745229_03716"/>
<dbReference type="Proteomes" id="UP000184278">
    <property type="component" value="Unassembled WGS sequence"/>
</dbReference>
<dbReference type="GO" id="GO:0016787">
    <property type="term" value="F:hydrolase activity"/>
    <property type="evidence" value="ECO:0007669"/>
    <property type="project" value="UniProtKB-UniRule"/>
</dbReference>
<organism evidence="4 5">
    <name type="scientific">Butyrivibrio fibrisolvens DSM 3071</name>
    <dbReference type="NCBI Taxonomy" id="1121131"/>
    <lineage>
        <taxon>Bacteria</taxon>
        <taxon>Bacillati</taxon>
        <taxon>Bacillota</taxon>
        <taxon>Clostridia</taxon>
        <taxon>Lachnospirales</taxon>
        <taxon>Lachnospiraceae</taxon>
        <taxon>Butyrivibrio</taxon>
    </lineage>
</organism>
<evidence type="ECO:0000256" key="2">
    <source>
        <dbReference type="RuleBase" id="RU362039"/>
    </source>
</evidence>
<dbReference type="InterPro" id="IPR029052">
    <property type="entry name" value="Metallo-depent_PP-like"/>
</dbReference>
<dbReference type="Gene3D" id="3.60.21.10">
    <property type="match status" value="1"/>
</dbReference>
<dbReference type="GeneID" id="89510495"/>
<protein>
    <recommendedName>
        <fullName evidence="2">Phosphoesterase</fullName>
        <ecNumber evidence="2">3.1.4.-</ecNumber>
    </recommendedName>
</protein>
<feature type="domain" description="Calcineurin-like phosphoesterase" evidence="3">
    <location>
        <begin position="3"/>
        <end position="156"/>
    </location>
</feature>
<reference evidence="5" key="1">
    <citation type="submission" date="2016-11" db="EMBL/GenBank/DDBJ databases">
        <authorList>
            <person name="Varghese N."/>
            <person name="Submissions S."/>
        </authorList>
    </citation>
    <scope>NUCLEOTIDE SEQUENCE [LARGE SCALE GENOMIC DNA]</scope>
    <source>
        <strain evidence="5">DSM 3071</strain>
    </source>
</reference>
<dbReference type="EMBL" id="FQXK01000043">
    <property type="protein sequence ID" value="SHI84219.1"/>
    <property type="molecule type" value="Genomic_DNA"/>
</dbReference>
<dbReference type="EC" id="3.1.4.-" evidence="2"/>
<proteinExistence type="inferred from homology"/>
<evidence type="ECO:0000313" key="5">
    <source>
        <dbReference type="Proteomes" id="UP000184278"/>
    </source>
</evidence>
<dbReference type="AlphaFoldDB" id="A0A1M6EFQ9"/>
<gene>
    <name evidence="4" type="ORF">SAMN02745229_03716</name>
</gene>
<comment type="similarity">
    <text evidence="1 2">Belongs to the metallophosphoesterase superfamily. YfcE family.</text>
</comment>